<evidence type="ECO:0000256" key="1">
    <source>
        <dbReference type="SAM" id="MobiDB-lite"/>
    </source>
</evidence>
<gene>
    <name evidence="2" type="ORF">CEUTPL_LOCUS12528</name>
</gene>
<accession>A0A9N9MV14</accession>
<dbReference type="OrthoDB" id="6369087at2759"/>
<dbReference type="AlphaFoldDB" id="A0A9N9MV14"/>
<feature type="compositionally biased region" description="Basic residues" evidence="1">
    <location>
        <begin position="42"/>
        <end position="52"/>
    </location>
</feature>
<feature type="compositionally biased region" description="Low complexity" evidence="1">
    <location>
        <begin position="20"/>
        <end position="40"/>
    </location>
</feature>
<reference evidence="2" key="1">
    <citation type="submission" date="2022-01" db="EMBL/GenBank/DDBJ databases">
        <authorList>
            <person name="King R."/>
        </authorList>
    </citation>
    <scope>NUCLEOTIDE SEQUENCE</scope>
</reference>
<organism evidence="2 3">
    <name type="scientific">Ceutorhynchus assimilis</name>
    <name type="common">cabbage seed weevil</name>
    <dbReference type="NCBI Taxonomy" id="467358"/>
    <lineage>
        <taxon>Eukaryota</taxon>
        <taxon>Metazoa</taxon>
        <taxon>Ecdysozoa</taxon>
        <taxon>Arthropoda</taxon>
        <taxon>Hexapoda</taxon>
        <taxon>Insecta</taxon>
        <taxon>Pterygota</taxon>
        <taxon>Neoptera</taxon>
        <taxon>Endopterygota</taxon>
        <taxon>Coleoptera</taxon>
        <taxon>Polyphaga</taxon>
        <taxon>Cucujiformia</taxon>
        <taxon>Curculionidae</taxon>
        <taxon>Ceutorhynchinae</taxon>
        <taxon>Ceutorhynchus</taxon>
    </lineage>
</organism>
<dbReference type="Proteomes" id="UP001152799">
    <property type="component" value="Chromosome 8"/>
</dbReference>
<proteinExistence type="predicted"/>
<sequence>MPRRNRKKRQSRCDNRSSDTSETSSSSSLSVSSDGKYGSSRRYPKVKKKSKTRSYTPPALPGLKTPAIEDAAAIMLNDNIQPNENNNVDMELNKLKQAVETVNKEILKPDKIKRKSWMTTEILNLMEERRQNKGNPMEYKRIECIIKQEIKKAKEKELQEKCREIENHQNMHDDFNVHRKVREVIRRGHKNNCKPLVNEAGEIIIDAEKKKEGWKTYLENLFHDIRK</sequence>
<protein>
    <submittedName>
        <fullName evidence="2">Uncharacterized protein</fullName>
    </submittedName>
</protein>
<keyword evidence="3" id="KW-1185">Reference proteome</keyword>
<feature type="compositionally biased region" description="Basic residues" evidence="1">
    <location>
        <begin position="1"/>
        <end position="10"/>
    </location>
</feature>
<feature type="region of interest" description="Disordered" evidence="1">
    <location>
        <begin position="1"/>
        <end position="64"/>
    </location>
</feature>
<evidence type="ECO:0000313" key="2">
    <source>
        <dbReference type="EMBL" id="CAG9772106.1"/>
    </source>
</evidence>
<dbReference type="EMBL" id="OU892284">
    <property type="protein sequence ID" value="CAG9772106.1"/>
    <property type="molecule type" value="Genomic_DNA"/>
</dbReference>
<evidence type="ECO:0000313" key="3">
    <source>
        <dbReference type="Proteomes" id="UP001152799"/>
    </source>
</evidence>
<name>A0A9N9MV14_9CUCU</name>